<sequence length="347" mass="39028">MSSAARNFEFDDDTEDEPEPDPYPTHPIPFYFYPQAGLRNVGHFQAGGLFNDCYPIVGCLNKAICLANIAHFHAHHDHNSDMDVDIDKCKIAFCTSHNMRVVEALSSQGYNSVMHDTHGRSAQHHDAQLGLITGALAGQWATTPGTNTASHANNLMHRFQDEMPHEVYHLKIESREVERDLCMENIFYAHLSMGIVISKPPPPFIKEADEQRKRAMTILYYCIFLFIEDCKDLVTKDTSPSIKSQLCSPSPSAKYAHQCQTSLKNWKETEYPLFYDGDHAPTLALLVTALVSNPNETRTSKIMAATKLTYEELTAHIIKAAKPSLRTVAAPLIWQFPYCIEGCDPRV</sequence>
<accession>A0A8H7C2M7</accession>
<dbReference type="AlphaFoldDB" id="A0A8H7C2M7"/>
<feature type="region of interest" description="Disordered" evidence="1">
    <location>
        <begin position="1"/>
        <end position="24"/>
    </location>
</feature>
<proteinExistence type="predicted"/>
<organism evidence="2 3">
    <name type="scientific">Agaricus bisporus var. burnettii</name>
    <dbReference type="NCBI Taxonomy" id="192524"/>
    <lineage>
        <taxon>Eukaryota</taxon>
        <taxon>Fungi</taxon>
        <taxon>Dikarya</taxon>
        <taxon>Basidiomycota</taxon>
        <taxon>Agaricomycotina</taxon>
        <taxon>Agaricomycetes</taxon>
        <taxon>Agaricomycetidae</taxon>
        <taxon>Agaricales</taxon>
        <taxon>Agaricineae</taxon>
        <taxon>Agaricaceae</taxon>
        <taxon>Agaricus</taxon>
    </lineage>
</organism>
<evidence type="ECO:0000256" key="1">
    <source>
        <dbReference type="SAM" id="MobiDB-lite"/>
    </source>
</evidence>
<protein>
    <submittedName>
        <fullName evidence="2">Uncharacterized protein</fullName>
    </submittedName>
</protein>
<evidence type="ECO:0000313" key="3">
    <source>
        <dbReference type="Proteomes" id="UP000629468"/>
    </source>
</evidence>
<gene>
    <name evidence="2" type="ORF">Agabi119p4_11180</name>
</gene>
<comment type="caution">
    <text evidence="2">The sequence shown here is derived from an EMBL/GenBank/DDBJ whole genome shotgun (WGS) entry which is preliminary data.</text>
</comment>
<feature type="compositionally biased region" description="Acidic residues" evidence="1">
    <location>
        <begin position="10"/>
        <end position="20"/>
    </location>
</feature>
<dbReference type="Proteomes" id="UP000629468">
    <property type="component" value="Unassembled WGS sequence"/>
</dbReference>
<reference evidence="2 3" key="1">
    <citation type="journal article" name="Sci. Rep.">
        <title>Telomere-to-telomere assembled and centromere annotated genomes of the two main subspecies of the button mushroom Agaricus bisporus reveal especially polymorphic chromosome ends.</title>
        <authorList>
            <person name="Sonnenberg A.S.M."/>
            <person name="Sedaghat-Telgerd N."/>
            <person name="Lavrijssen B."/>
            <person name="Ohm R.A."/>
            <person name="Hendrickx P.M."/>
            <person name="Scholtmeijer K."/>
            <person name="Baars J.J.P."/>
            <person name="van Peer A."/>
        </authorList>
    </citation>
    <scope>NUCLEOTIDE SEQUENCE [LARGE SCALE GENOMIC DNA]</scope>
    <source>
        <strain evidence="2 3">H119_p4</strain>
    </source>
</reference>
<evidence type="ECO:0000313" key="2">
    <source>
        <dbReference type="EMBL" id="KAF7760504.1"/>
    </source>
</evidence>
<dbReference type="EMBL" id="JABXXO010000015">
    <property type="protein sequence ID" value="KAF7760504.1"/>
    <property type="molecule type" value="Genomic_DNA"/>
</dbReference>
<name>A0A8H7C2M7_AGABI</name>